<accession>A0A1I7X6W4</accession>
<dbReference type="WBParaSite" id="Hba_13134">
    <property type="protein sequence ID" value="Hba_13134"/>
    <property type="gene ID" value="Hba_13134"/>
</dbReference>
<proteinExistence type="predicted"/>
<organism evidence="2 3">
    <name type="scientific">Heterorhabditis bacteriophora</name>
    <name type="common">Entomopathogenic nematode worm</name>
    <dbReference type="NCBI Taxonomy" id="37862"/>
    <lineage>
        <taxon>Eukaryota</taxon>
        <taxon>Metazoa</taxon>
        <taxon>Ecdysozoa</taxon>
        <taxon>Nematoda</taxon>
        <taxon>Chromadorea</taxon>
        <taxon>Rhabditida</taxon>
        <taxon>Rhabditina</taxon>
        <taxon>Rhabditomorpha</taxon>
        <taxon>Strongyloidea</taxon>
        <taxon>Heterorhabditidae</taxon>
        <taxon>Heterorhabditis</taxon>
    </lineage>
</organism>
<name>A0A1I7X6W4_HETBA</name>
<evidence type="ECO:0000313" key="3">
    <source>
        <dbReference type="WBParaSite" id="Hba_13134"/>
    </source>
</evidence>
<evidence type="ECO:0000256" key="1">
    <source>
        <dbReference type="SAM" id="MobiDB-lite"/>
    </source>
</evidence>
<evidence type="ECO:0000313" key="2">
    <source>
        <dbReference type="Proteomes" id="UP000095283"/>
    </source>
</evidence>
<keyword evidence="2" id="KW-1185">Reference proteome</keyword>
<feature type="region of interest" description="Disordered" evidence="1">
    <location>
        <begin position="1"/>
        <end position="39"/>
    </location>
</feature>
<dbReference type="Proteomes" id="UP000095283">
    <property type="component" value="Unplaced"/>
</dbReference>
<protein>
    <submittedName>
        <fullName evidence="3">Phage tail protein</fullName>
    </submittedName>
</protein>
<feature type="compositionally biased region" description="Polar residues" evidence="1">
    <location>
        <begin position="12"/>
        <end position="29"/>
    </location>
</feature>
<reference evidence="3" key="1">
    <citation type="submission" date="2016-11" db="UniProtKB">
        <authorList>
            <consortium name="WormBaseParasite"/>
        </authorList>
    </citation>
    <scope>IDENTIFICATION</scope>
</reference>
<dbReference type="AlphaFoldDB" id="A0A1I7X6W4"/>
<sequence length="39" mass="4500">MYNNIKAKTRQNDATQPDLSTMGLGQNNDTRYDWWTPGP</sequence>